<dbReference type="RefSeq" id="WP_183375024.1">
    <property type="nucleotide sequence ID" value="NZ_CBCSFZ010000030.1"/>
</dbReference>
<protein>
    <submittedName>
        <fullName evidence="1">Putative DsbA family dithiol-disulfide isomerase</fullName>
    </submittedName>
</protein>
<comment type="caution">
    <text evidence="1">The sequence shown here is derived from an EMBL/GenBank/DDBJ whole genome shotgun (WGS) entry which is preliminary data.</text>
</comment>
<dbReference type="GO" id="GO:0016853">
    <property type="term" value="F:isomerase activity"/>
    <property type="evidence" value="ECO:0007669"/>
    <property type="project" value="UniProtKB-KW"/>
</dbReference>
<organism evidence="1 2">
    <name type="scientific">Helcobacillus massiliensis</name>
    <dbReference type="NCBI Taxonomy" id="521392"/>
    <lineage>
        <taxon>Bacteria</taxon>
        <taxon>Bacillati</taxon>
        <taxon>Actinomycetota</taxon>
        <taxon>Actinomycetes</taxon>
        <taxon>Micrococcales</taxon>
        <taxon>Dermabacteraceae</taxon>
        <taxon>Helcobacillus</taxon>
    </lineage>
</organism>
<dbReference type="Proteomes" id="UP000568050">
    <property type="component" value="Unassembled WGS sequence"/>
</dbReference>
<evidence type="ECO:0000313" key="1">
    <source>
        <dbReference type="EMBL" id="MBB3022739.1"/>
    </source>
</evidence>
<gene>
    <name evidence="1" type="ORF">FHX50_000987</name>
</gene>
<dbReference type="InterPro" id="IPR053977">
    <property type="entry name" value="Rv2466c-like"/>
</dbReference>
<dbReference type="AlphaFoldDB" id="A0A839QV60"/>
<sequence length="201" mass="22387">MAQIVDVFVDPTCPFAWLTSRWALNAAEVRDVRIRFQPMSLSVLNEGRDLDPDYMEAMRKAWGPARLQLAIDEQHGQDAFSTWYTAWGTRFHVQDQKDDYRRVAVEALEEAGLPTDLADAMDTDTNDDALRAAQKRAQDLVGDDVGTPVISFGSGTAYFGPVLSRAPRGEEAGRLLDAMATMAEISGFAELKRKRDPLDFS</sequence>
<dbReference type="InterPro" id="IPR036249">
    <property type="entry name" value="Thioredoxin-like_sf"/>
</dbReference>
<accession>A0A839QV60</accession>
<reference evidence="1 2" key="1">
    <citation type="submission" date="2020-08" db="EMBL/GenBank/DDBJ databases">
        <title>Sequencing the genomes of 1000 actinobacteria strains.</title>
        <authorList>
            <person name="Klenk H.-P."/>
        </authorList>
    </citation>
    <scope>NUCLEOTIDE SEQUENCE [LARGE SCALE GENOMIC DNA]</scope>
    <source>
        <strain evidence="1 2">DSM 23040</strain>
    </source>
</reference>
<keyword evidence="2" id="KW-1185">Reference proteome</keyword>
<dbReference type="Pfam" id="PF22234">
    <property type="entry name" value="Rv2466c-like"/>
    <property type="match status" value="1"/>
</dbReference>
<dbReference type="EMBL" id="JACHWP010000001">
    <property type="protein sequence ID" value="MBB3022739.1"/>
    <property type="molecule type" value="Genomic_DNA"/>
</dbReference>
<keyword evidence="1" id="KW-0413">Isomerase</keyword>
<dbReference type="SUPFAM" id="SSF52833">
    <property type="entry name" value="Thioredoxin-like"/>
    <property type="match status" value="1"/>
</dbReference>
<evidence type="ECO:0000313" key="2">
    <source>
        <dbReference type="Proteomes" id="UP000568050"/>
    </source>
</evidence>
<dbReference type="Gene3D" id="3.40.30.10">
    <property type="entry name" value="Glutaredoxin"/>
    <property type="match status" value="1"/>
</dbReference>
<name>A0A839QV60_9MICO</name>
<proteinExistence type="predicted"/>